<dbReference type="SUPFAM" id="SSF53756">
    <property type="entry name" value="UDP-Glycosyltransferase/glycogen phosphorylase"/>
    <property type="match status" value="3"/>
</dbReference>
<dbReference type="Proteomes" id="UP000324324">
    <property type="component" value="Unassembled WGS sequence"/>
</dbReference>
<gene>
    <name evidence="2" type="ORF">F1599_20965</name>
</gene>
<dbReference type="PANTHER" id="PTHR46656">
    <property type="entry name" value="PUTATIVE-RELATED"/>
    <property type="match status" value="1"/>
</dbReference>
<sequence length="1143" mass="125471">MSAFKTSLPTADQNVMPAATSRAQAGSIARPAVHQFHSGSAVGDAVTNAMLMIRSMLRRLGFESEIYAEHVAPELAGELHAHHLLNRNPGDVLLIHHSMGHDLDDWILQLPGRNILCYHNITPASFFPPSNPFHHYAQKGRQQLVDFRPVMERAIAVSELNASELREAGYDDVTVLPLLLDVDKVRDRTWNRQLALRESSILTVLFVGRVSSHKGHADLIKTMAFLRAMCDEPIRLVCVGGYDAGDPYYEDLQRLTAELGLQGFVQFTGKVSDEDLGAWYRAADVFLCMSEHEGFGVPLIEAMALDVPVVAFDSGNVAATLSGAGILVRQRNHGAIAGLVKRLCLDRQLRASVLAKQRERVAALSPLALTRELGNYLASIGLPRPPLSLDEQVAAAVPRYQFEGPLETSYSLALVNRRLALEMESLAPTQVAARATEGNGDYPVDRRALEAIDGLAELVDRRSDDSRAVTLIRNLYPPRVADMRGDRNLLCFAWEESGLPPEWVMQFNTWLDGIGATSTFVKKVLRDNGVHIPITVYGHGVDHHAADAAPAHQWDLPEGFRFLHVSSCFPRKGADVLLQAYCEEFRHDSGVTLVIKTFPNPHNTVAAQVRELQAMPGCPRIVLIERDVPDADLQALYKACDAFVAPSRGEGFGLPMAEAMLQGLPVITTAYGGQADFCTEETAWLVDYRFAAARSHLGVADSMWVEPDLASLRSQMRAVASATDSERRARTETAQAMATQQLRWNLATKRLVELDAQLASRTGLANSRQRLGWVSSWNAKCGIATYSSFLLRHLNPADFDVTIFASELDATVEPDDDRVNRCWTNRHGTVDKLTAAIEAANLDTLMVQYNFGFLSTEGLGRVIRLCHRRGISVLVTFHSTKDIVTPGQEASLKDIRAELSLADRLVVHSVDDVNRLKALGLVDNVCLFPHGVTARTPTPVPVARAAAGIPADAEVIAAYGFMLPHKGLEQLIEALPQILQARPKAMLLLVNALYPGDVSREVHERCQSLASSLGCADRVRFCTEFLPDDKSFALLDCADLVAFPYQNTAESASGAVRYGIASHRPVVCTPLPIFSDVEEIVHSLPGTSPDHIARGIVALLANPEILANTASRQSEWLRTRAWPLLAYRLGGVMRGLRQDRLDS</sequence>
<protein>
    <submittedName>
        <fullName evidence="2">Glycosyltransferase</fullName>
    </submittedName>
</protein>
<evidence type="ECO:0000313" key="3">
    <source>
        <dbReference type="Proteomes" id="UP000324324"/>
    </source>
</evidence>
<dbReference type="CDD" id="cd03801">
    <property type="entry name" value="GT4_PimA-like"/>
    <property type="match status" value="2"/>
</dbReference>
<dbReference type="AlphaFoldDB" id="A0A5M8AB83"/>
<dbReference type="RefSeq" id="WP_150084349.1">
    <property type="nucleotide sequence ID" value="NZ_VWRN01000053.1"/>
</dbReference>
<organism evidence="2 3">
    <name type="scientific">Cupriavidus cauae</name>
    <dbReference type="NCBI Taxonomy" id="2608999"/>
    <lineage>
        <taxon>Bacteria</taxon>
        <taxon>Pseudomonadati</taxon>
        <taxon>Pseudomonadota</taxon>
        <taxon>Betaproteobacteria</taxon>
        <taxon>Burkholderiales</taxon>
        <taxon>Burkholderiaceae</taxon>
        <taxon>Cupriavidus</taxon>
    </lineage>
</organism>
<keyword evidence="3" id="KW-1185">Reference proteome</keyword>
<dbReference type="Gene3D" id="3.40.50.2000">
    <property type="entry name" value="Glycogen Phosphorylase B"/>
    <property type="match status" value="5"/>
</dbReference>
<evidence type="ECO:0000259" key="1">
    <source>
        <dbReference type="Pfam" id="PF00534"/>
    </source>
</evidence>
<dbReference type="Pfam" id="PF00534">
    <property type="entry name" value="Glycos_transf_1"/>
    <property type="match status" value="1"/>
</dbReference>
<dbReference type="EMBL" id="VWRN01000053">
    <property type="protein sequence ID" value="KAA6119150.1"/>
    <property type="molecule type" value="Genomic_DNA"/>
</dbReference>
<dbReference type="InterPro" id="IPR001296">
    <property type="entry name" value="Glyco_trans_1"/>
</dbReference>
<dbReference type="GO" id="GO:0016757">
    <property type="term" value="F:glycosyltransferase activity"/>
    <property type="evidence" value="ECO:0007669"/>
    <property type="project" value="InterPro"/>
</dbReference>
<accession>A0A5M8AB83</accession>
<keyword evidence="2" id="KW-0808">Transferase</keyword>
<name>A0A5M8AB83_9BURK</name>
<comment type="caution">
    <text evidence="2">The sequence shown here is derived from an EMBL/GenBank/DDBJ whole genome shotgun (WGS) entry which is preliminary data.</text>
</comment>
<evidence type="ECO:0000313" key="2">
    <source>
        <dbReference type="EMBL" id="KAA6119150.1"/>
    </source>
</evidence>
<dbReference type="PANTHER" id="PTHR46656:SF3">
    <property type="entry name" value="PUTATIVE-RELATED"/>
    <property type="match status" value="1"/>
</dbReference>
<reference evidence="2 3" key="1">
    <citation type="submission" date="2019-09" db="EMBL/GenBank/DDBJ databases">
        <title>Isolation of a novel species in the genus Cupriavidus from patients with sepsis using whole genome sequencing.</title>
        <authorList>
            <person name="Kweon O.J."/>
            <person name="Lee M.-K."/>
        </authorList>
    </citation>
    <scope>NUCLEOTIDE SEQUENCE [LARGE SCALE GENOMIC DNA]</scope>
    <source>
        <strain evidence="2 3">MKL-01</strain>
    </source>
</reference>
<proteinExistence type="predicted"/>
<feature type="domain" description="Glycosyl transferase family 1" evidence="1">
    <location>
        <begin position="203"/>
        <end position="353"/>
    </location>
</feature>
<dbReference type="Pfam" id="PF13692">
    <property type="entry name" value="Glyco_trans_1_4"/>
    <property type="match status" value="2"/>
</dbReference>